<dbReference type="InterPro" id="IPR054300">
    <property type="entry name" value="OB_DPOA2"/>
</dbReference>
<keyword evidence="5" id="KW-0539">Nucleus</keyword>
<evidence type="ECO:0000313" key="8">
    <source>
        <dbReference type="EMBL" id="EER10763.1"/>
    </source>
</evidence>
<comment type="subcellular location">
    <subcellularLocation>
        <location evidence="1">Nucleus</location>
    </subcellularLocation>
</comment>
<comment type="similarity">
    <text evidence="2">Belongs to the DNA polymerase alpha subunit B family.</text>
</comment>
<proteinExistence type="inferred from homology"/>
<evidence type="ECO:0000256" key="3">
    <source>
        <dbReference type="ARBA" id="ARBA00018596"/>
    </source>
</evidence>
<evidence type="ECO:0000256" key="1">
    <source>
        <dbReference type="ARBA" id="ARBA00004123"/>
    </source>
</evidence>
<evidence type="ECO:0000256" key="5">
    <source>
        <dbReference type="ARBA" id="ARBA00023242"/>
    </source>
</evidence>
<dbReference type="OrthoDB" id="445566at2759"/>
<evidence type="ECO:0000256" key="4">
    <source>
        <dbReference type="ARBA" id="ARBA00022705"/>
    </source>
</evidence>
<dbReference type="GO" id="GO:0005658">
    <property type="term" value="C:alpha DNA polymerase:primase complex"/>
    <property type="evidence" value="ECO:0007669"/>
    <property type="project" value="TreeGrafter"/>
</dbReference>
<evidence type="ECO:0000256" key="2">
    <source>
        <dbReference type="ARBA" id="ARBA00007299"/>
    </source>
</evidence>
<dbReference type="GO" id="GO:0006270">
    <property type="term" value="P:DNA replication initiation"/>
    <property type="evidence" value="ECO:0007669"/>
    <property type="project" value="TreeGrafter"/>
</dbReference>
<dbReference type="EMBL" id="GG677256">
    <property type="protein sequence ID" value="EER10763.1"/>
    <property type="molecule type" value="Genomic_DNA"/>
</dbReference>
<evidence type="ECO:0000313" key="9">
    <source>
        <dbReference type="Proteomes" id="UP000007800"/>
    </source>
</evidence>
<dbReference type="AlphaFoldDB" id="C5KXN9"/>
<dbReference type="InParanoid" id="C5KXN9"/>
<dbReference type="GeneID" id="9039072"/>
<gene>
    <name evidence="8" type="ORF">Pmar_PMAR000807</name>
</gene>
<dbReference type="PANTHER" id="PTHR23061:SF12">
    <property type="entry name" value="DNA POLYMERASE ALPHA SUBUNIT B"/>
    <property type="match status" value="1"/>
</dbReference>
<evidence type="ECO:0000259" key="6">
    <source>
        <dbReference type="Pfam" id="PF04042"/>
    </source>
</evidence>
<keyword evidence="9" id="KW-1185">Reference proteome</keyword>
<organism evidence="9">
    <name type="scientific">Perkinsus marinus (strain ATCC 50983 / TXsc)</name>
    <dbReference type="NCBI Taxonomy" id="423536"/>
    <lineage>
        <taxon>Eukaryota</taxon>
        <taxon>Sar</taxon>
        <taxon>Alveolata</taxon>
        <taxon>Perkinsozoa</taxon>
        <taxon>Perkinsea</taxon>
        <taxon>Perkinsida</taxon>
        <taxon>Perkinsidae</taxon>
        <taxon>Perkinsus</taxon>
    </lineage>
</organism>
<dbReference type="RefSeq" id="XP_002778968.1">
    <property type="nucleotide sequence ID" value="XM_002778922.1"/>
</dbReference>
<accession>C5KXN9</accession>
<dbReference type="GO" id="GO:0003677">
    <property type="term" value="F:DNA binding"/>
    <property type="evidence" value="ECO:0007669"/>
    <property type="project" value="InterPro"/>
</dbReference>
<dbReference type="OMA" id="IANIDAH"/>
<dbReference type="Gene3D" id="3.60.21.60">
    <property type="match status" value="1"/>
</dbReference>
<dbReference type="PANTHER" id="PTHR23061">
    <property type="entry name" value="DNA POLYMERASE 2 ALPHA 70 KDA SUBUNIT"/>
    <property type="match status" value="1"/>
</dbReference>
<keyword evidence="4" id="KW-0235">DNA replication</keyword>
<dbReference type="Proteomes" id="UP000007800">
    <property type="component" value="Unassembled WGS sequence"/>
</dbReference>
<dbReference type="Pfam" id="PF22062">
    <property type="entry name" value="OB_DPOA2"/>
    <property type="match status" value="1"/>
</dbReference>
<feature type="domain" description="DNA polymerase alpha subunit B OB" evidence="7">
    <location>
        <begin position="71"/>
        <end position="162"/>
    </location>
</feature>
<name>C5KXN9_PERM5</name>
<dbReference type="InterPro" id="IPR016722">
    <property type="entry name" value="DNA_pol_alpha_bsu"/>
</dbReference>
<feature type="domain" description="DNA polymerase alpha/delta/epsilon subunit B" evidence="6">
    <location>
        <begin position="198"/>
        <end position="394"/>
    </location>
</feature>
<dbReference type="Pfam" id="PF04042">
    <property type="entry name" value="DNA_pol_E_B"/>
    <property type="match status" value="1"/>
</dbReference>
<dbReference type="InterPro" id="IPR007185">
    <property type="entry name" value="DNA_pol_a/d/e_bsu"/>
</dbReference>
<reference evidence="8 9" key="1">
    <citation type="submission" date="2008-07" db="EMBL/GenBank/DDBJ databases">
        <authorList>
            <person name="El-Sayed N."/>
            <person name="Caler E."/>
            <person name="Inman J."/>
            <person name="Amedeo P."/>
            <person name="Hass B."/>
            <person name="Wortman J."/>
        </authorList>
    </citation>
    <scope>NUCLEOTIDE SEQUENCE [LARGE SCALE GENOMIC DNA]</scope>
    <source>
        <strain evidence="9">ATCC 50983 / TXsc</strain>
    </source>
</reference>
<dbReference type="FunCoup" id="C5KXN9">
    <property type="interactions" value="362"/>
</dbReference>
<evidence type="ECO:0000259" key="7">
    <source>
        <dbReference type="Pfam" id="PF22062"/>
    </source>
</evidence>
<sequence>MASRVSHSRFDEEAFKGYRWMDNSVESRREGEASRCARLYTEIVANANKLYRSMHPDEEEGEDLEMGVFGTQYSQAVLMVGRVCCEADENLQPVPEPLNLNAHSLLLEPIFTGGPGASGRGKRLILNVQALDSYTVFPGCVVGVIGRTSPNSCGGELLAEAMVTGAGLQWSRKTSGEEPAISLEVAHADGAPIHVLSASGPFQSLKGKVMGGQRLDVITQYVSDIKPGVLILMGPYMDVDYMEATVAEEVETPMSFEDTFNKEILPRLMKLALTCRETRTHLVLLPSLNECCFPYPLPQPTLMALKAYEPWATLAKHLEPLRHVRLGGNPCSIRINDMMLYVSSTDPLRSFTAEILTKSPEGKTKVDLALEQFVSHRSLFPLSPSALPVDPNRLRAGGLRMPDETDIVVGSLGEAMRVVMLNYGGRRTILRELRGVHQVTIGAG</sequence>
<protein>
    <recommendedName>
        <fullName evidence="3">DNA polymerase alpha subunit B</fullName>
    </recommendedName>
</protein>